<evidence type="ECO:0000256" key="1">
    <source>
        <dbReference type="ARBA" id="ARBA00011738"/>
    </source>
</evidence>
<dbReference type="Gene3D" id="3.30.70.100">
    <property type="match status" value="1"/>
</dbReference>
<dbReference type="SMART" id="SM00886">
    <property type="entry name" value="Dabb"/>
    <property type="match status" value="1"/>
</dbReference>
<organism evidence="3 4">
    <name type="scientific">Amycolatopsis jiangsuensis</name>
    <dbReference type="NCBI Taxonomy" id="1181879"/>
    <lineage>
        <taxon>Bacteria</taxon>
        <taxon>Bacillati</taxon>
        <taxon>Actinomycetota</taxon>
        <taxon>Actinomycetes</taxon>
        <taxon>Pseudonocardiales</taxon>
        <taxon>Pseudonocardiaceae</taxon>
        <taxon>Amycolatopsis</taxon>
    </lineage>
</organism>
<accession>A0A840J3B9</accession>
<keyword evidence="4" id="KW-1185">Reference proteome</keyword>
<comment type="subunit">
    <text evidence="1">Homodimer.</text>
</comment>
<evidence type="ECO:0000313" key="4">
    <source>
        <dbReference type="Proteomes" id="UP000581769"/>
    </source>
</evidence>
<dbReference type="AlphaFoldDB" id="A0A840J3B9"/>
<dbReference type="Proteomes" id="UP000581769">
    <property type="component" value="Unassembled WGS sequence"/>
</dbReference>
<name>A0A840J3B9_9PSEU</name>
<sequence length="105" mass="11998">MFRHVFLLTVQPSASPAEIERLITELRALPERISEIRRYEVVPDAGFQDGNAALMLIADFDSFGDYETYRDHPEHLGLIAECVKPISAGFSRLQFHLDDERPQLP</sequence>
<feature type="domain" description="Stress-response A/B barrel" evidence="2">
    <location>
        <begin position="2"/>
        <end position="95"/>
    </location>
</feature>
<dbReference type="InterPro" id="IPR011008">
    <property type="entry name" value="Dimeric_a/b-barrel"/>
</dbReference>
<gene>
    <name evidence="3" type="ORF">BJY18_007051</name>
</gene>
<dbReference type="EMBL" id="JACHMG010000001">
    <property type="protein sequence ID" value="MBB4689566.1"/>
    <property type="molecule type" value="Genomic_DNA"/>
</dbReference>
<reference evidence="3 4" key="1">
    <citation type="submission" date="2020-08" db="EMBL/GenBank/DDBJ databases">
        <title>Sequencing the genomes of 1000 actinobacteria strains.</title>
        <authorList>
            <person name="Klenk H.-P."/>
        </authorList>
    </citation>
    <scope>NUCLEOTIDE SEQUENCE [LARGE SCALE GENOMIC DNA]</scope>
    <source>
        <strain evidence="3 4">DSM 45859</strain>
    </source>
</reference>
<dbReference type="Pfam" id="PF07876">
    <property type="entry name" value="Dabb"/>
    <property type="match status" value="1"/>
</dbReference>
<evidence type="ECO:0000313" key="3">
    <source>
        <dbReference type="EMBL" id="MBB4689566.1"/>
    </source>
</evidence>
<protein>
    <recommendedName>
        <fullName evidence="2">Stress-response A/B barrel domain-containing protein</fullName>
    </recommendedName>
</protein>
<evidence type="ECO:0000259" key="2">
    <source>
        <dbReference type="PROSITE" id="PS51502"/>
    </source>
</evidence>
<comment type="caution">
    <text evidence="3">The sequence shown here is derived from an EMBL/GenBank/DDBJ whole genome shotgun (WGS) entry which is preliminary data.</text>
</comment>
<dbReference type="RefSeq" id="WP_184784082.1">
    <property type="nucleotide sequence ID" value="NZ_JACHMG010000001.1"/>
</dbReference>
<dbReference type="InterPro" id="IPR044662">
    <property type="entry name" value="HS1/DABB1-like"/>
</dbReference>
<dbReference type="PANTHER" id="PTHR33178:SF10">
    <property type="entry name" value="STRESS-RESPONSE A_B BARREL DOMAIN-CONTAINING PROTEIN"/>
    <property type="match status" value="1"/>
</dbReference>
<dbReference type="PANTHER" id="PTHR33178">
    <property type="match status" value="1"/>
</dbReference>
<proteinExistence type="predicted"/>
<dbReference type="PROSITE" id="PS51502">
    <property type="entry name" value="S_R_A_B_BARREL"/>
    <property type="match status" value="1"/>
</dbReference>
<dbReference type="InterPro" id="IPR013097">
    <property type="entry name" value="Dabb"/>
</dbReference>
<dbReference type="SUPFAM" id="SSF54909">
    <property type="entry name" value="Dimeric alpha+beta barrel"/>
    <property type="match status" value="1"/>
</dbReference>